<evidence type="ECO:0000256" key="3">
    <source>
        <dbReference type="ARBA" id="ARBA00022741"/>
    </source>
</evidence>
<dbReference type="PROSITE" id="PS50929">
    <property type="entry name" value="ABC_TM1F"/>
    <property type="match status" value="1"/>
</dbReference>
<dbReference type="PROSITE" id="PS50893">
    <property type="entry name" value="ABC_TRANSPORTER_2"/>
    <property type="match status" value="1"/>
</dbReference>
<dbReference type="Gene3D" id="3.40.50.300">
    <property type="entry name" value="P-loop containing nucleotide triphosphate hydrolases"/>
    <property type="match status" value="1"/>
</dbReference>
<dbReference type="Gene3D" id="1.20.1560.10">
    <property type="entry name" value="ABC transporter type 1, transmembrane domain"/>
    <property type="match status" value="1"/>
</dbReference>
<dbReference type="InterPro" id="IPR039421">
    <property type="entry name" value="Type_1_exporter"/>
</dbReference>
<reference evidence="10 11" key="1">
    <citation type="submission" date="2018-06" db="EMBL/GenBank/DDBJ databases">
        <title>Genomic Encyclopedia of Type Strains, Phase III (KMG-III): the genomes of soil and plant-associated and newly described type strains.</title>
        <authorList>
            <person name="Whitman W."/>
        </authorList>
    </citation>
    <scope>NUCLEOTIDE SEQUENCE [LARGE SCALE GENOMIC DNA]</scope>
    <source>
        <strain evidence="10 11">CECT 7377</strain>
    </source>
</reference>
<dbReference type="PANTHER" id="PTHR24221:SF654">
    <property type="entry name" value="ATP-BINDING CASSETTE SUB-FAMILY B MEMBER 6"/>
    <property type="match status" value="1"/>
</dbReference>
<accession>A0A366J8C7</accession>
<comment type="caution">
    <text evidence="10">The sequence shown here is derived from an EMBL/GenBank/DDBJ whole genome shotgun (WGS) entry which is preliminary data.</text>
</comment>
<dbReference type="SUPFAM" id="SSF52540">
    <property type="entry name" value="P-loop containing nucleoside triphosphate hydrolases"/>
    <property type="match status" value="1"/>
</dbReference>
<feature type="transmembrane region" description="Helical" evidence="7">
    <location>
        <begin position="47"/>
        <end position="66"/>
    </location>
</feature>
<dbReference type="Pfam" id="PF00664">
    <property type="entry name" value="ABC_membrane"/>
    <property type="match status" value="1"/>
</dbReference>
<keyword evidence="11" id="KW-1185">Reference proteome</keyword>
<evidence type="ECO:0000256" key="2">
    <source>
        <dbReference type="ARBA" id="ARBA00022692"/>
    </source>
</evidence>
<dbReference type="GO" id="GO:0140359">
    <property type="term" value="F:ABC-type transporter activity"/>
    <property type="evidence" value="ECO:0007669"/>
    <property type="project" value="InterPro"/>
</dbReference>
<dbReference type="SUPFAM" id="SSF90123">
    <property type="entry name" value="ABC transporter transmembrane region"/>
    <property type="match status" value="1"/>
</dbReference>
<dbReference type="GO" id="GO:0005886">
    <property type="term" value="C:plasma membrane"/>
    <property type="evidence" value="ECO:0007669"/>
    <property type="project" value="UniProtKB-SubCell"/>
</dbReference>
<dbReference type="InterPro" id="IPR017871">
    <property type="entry name" value="ABC_transporter-like_CS"/>
</dbReference>
<evidence type="ECO:0000256" key="5">
    <source>
        <dbReference type="ARBA" id="ARBA00022989"/>
    </source>
</evidence>
<dbReference type="Proteomes" id="UP000252792">
    <property type="component" value="Unassembled WGS sequence"/>
</dbReference>
<evidence type="ECO:0000256" key="6">
    <source>
        <dbReference type="ARBA" id="ARBA00023136"/>
    </source>
</evidence>
<dbReference type="GO" id="GO:0005524">
    <property type="term" value="F:ATP binding"/>
    <property type="evidence" value="ECO:0007669"/>
    <property type="project" value="UniProtKB-KW"/>
</dbReference>
<dbReference type="InterPro" id="IPR003439">
    <property type="entry name" value="ABC_transporter-like_ATP-bd"/>
</dbReference>
<dbReference type="SMART" id="SM00382">
    <property type="entry name" value="AAA"/>
    <property type="match status" value="1"/>
</dbReference>
<feature type="transmembrane region" description="Helical" evidence="7">
    <location>
        <begin position="156"/>
        <end position="174"/>
    </location>
</feature>
<dbReference type="InterPro" id="IPR027417">
    <property type="entry name" value="P-loop_NTPase"/>
</dbReference>
<feature type="transmembrane region" description="Helical" evidence="7">
    <location>
        <begin position="130"/>
        <end position="150"/>
    </location>
</feature>
<dbReference type="EMBL" id="QNSE01000008">
    <property type="protein sequence ID" value="RBP82485.1"/>
    <property type="molecule type" value="Genomic_DNA"/>
</dbReference>
<gene>
    <name evidence="10" type="ORF">DFP80_108131</name>
</gene>
<feature type="transmembrane region" description="Helical" evidence="7">
    <location>
        <begin position="12"/>
        <end position="35"/>
    </location>
</feature>
<dbReference type="PANTHER" id="PTHR24221">
    <property type="entry name" value="ATP-BINDING CASSETTE SUB-FAMILY B"/>
    <property type="match status" value="1"/>
</dbReference>
<dbReference type="PROSITE" id="PS00211">
    <property type="entry name" value="ABC_TRANSPORTER_1"/>
    <property type="match status" value="1"/>
</dbReference>
<proteinExistence type="predicted"/>
<organism evidence="10 11">
    <name type="scientific">Marinomonas rhizomae</name>
    <dbReference type="NCBI Taxonomy" id="491948"/>
    <lineage>
        <taxon>Bacteria</taxon>
        <taxon>Pseudomonadati</taxon>
        <taxon>Pseudomonadota</taxon>
        <taxon>Gammaproteobacteria</taxon>
        <taxon>Oceanospirillales</taxon>
        <taxon>Oceanospirillaceae</taxon>
        <taxon>Marinomonas</taxon>
    </lineage>
</organism>
<keyword evidence="6 7" id="KW-0472">Membrane</keyword>
<dbReference type="GO" id="GO:0016887">
    <property type="term" value="F:ATP hydrolysis activity"/>
    <property type="evidence" value="ECO:0007669"/>
    <property type="project" value="InterPro"/>
</dbReference>
<dbReference type="Pfam" id="PF00005">
    <property type="entry name" value="ABC_tran"/>
    <property type="match status" value="1"/>
</dbReference>
<dbReference type="InterPro" id="IPR011527">
    <property type="entry name" value="ABC1_TM_dom"/>
</dbReference>
<dbReference type="InterPro" id="IPR003593">
    <property type="entry name" value="AAA+_ATPase"/>
</dbReference>
<evidence type="ECO:0000259" key="8">
    <source>
        <dbReference type="PROSITE" id="PS50893"/>
    </source>
</evidence>
<dbReference type="InterPro" id="IPR036640">
    <property type="entry name" value="ABC1_TM_sf"/>
</dbReference>
<feature type="domain" description="ABC transporter" evidence="8">
    <location>
        <begin position="331"/>
        <end position="553"/>
    </location>
</feature>
<keyword evidence="3" id="KW-0547">Nucleotide-binding</keyword>
<evidence type="ECO:0000256" key="4">
    <source>
        <dbReference type="ARBA" id="ARBA00022840"/>
    </source>
</evidence>
<evidence type="ECO:0000313" key="10">
    <source>
        <dbReference type="EMBL" id="RBP82485.1"/>
    </source>
</evidence>
<feature type="domain" description="ABC transmembrane type-1" evidence="9">
    <location>
        <begin position="15"/>
        <end position="299"/>
    </location>
</feature>
<keyword evidence="4 10" id="KW-0067">ATP-binding</keyword>
<comment type="subcellular location">
    <subcellularLocation>
        <location evidence="1">Cell membrane</location>
        <topology evidence="1">Multi-pass membrane protein</topology>
    </subcellularLocation>
</comment>
<protein>
    <submittedName>
        <fullName evidence="10">ATP-binding cassette subfamily B protein</fullName>
    </submittedName>
</protein>
<evidence type="ECO:0000256" key="1">
    <source>
        <dbReference type="ARBA" id="ARBA00004651"/>
    </source>
</evidence>
<keyword evidence="5 7" id="KW-1133">Transmembrane helix</keyword>
<evidence type="ECO:0000313" key="11">
    <source>
        <dbReference type="Proteomes" id="UP000252792"/>
    </source>
</evidence>
<evidence type="ECO:0000256" key="7">
    <source>
        <dbReference type="SAM" id="Phobius"/>
    </source>
</evidence>
<feature type="transmembrane region" description="Helical" evidence="7">
    <location>
        <begin position="279"/>
        <end position="297"/>
    </location>
</feature>
<keyword evidence="2 7" id="KW-0812">Transmembrane</keyword>
<name>A0A366J8C7_9GAMM</name>
<feature type="transmembrane region" description="Helical" evidence="7">
    <location>
        <begin position="237"/>
        <end position="259"/>
    </location>
</feature>
<dbReference type="AlphaFoldDB" id="A0A366J8C7"/>
<sequence>MLTKSYYPKILSYFIGVTLVLLTLALINSSVPILLRETANKLADKNMIMTVTLGTAAAYVICWTLAQALEWVKNIASAAILVRCDAAFYRGLYEHILKLSFVEFKKLDQGVVVADIQRSNSGFSALTHTLFWILVPTVIELLFVFCILANFINPIFAFFFIASISVLVSISVLLSREAKGIHQSIMESNNGVMSYFSERMRFAEEVKLNNAYSLEYKGFADKVEHFIDKVTVGNFRIGMLMLLQVLLVGILLMVSTLYVVKEVVLGQYSVGDFVMINGYVMQLTLRLALLASVLIELRNHIVLLNRAFYYLDMPTESQGSCAPDTNKEIAFELSSVSYKIEDRTIFKDINLCLIQGKTYVITGPSGAGKTTLLRMLCGLLYPDKGNVYAFGVDFKKIDKQAFFDRIAVVTQNPLLVAGSIADNVQYNADVALSNDEMNRIFTELSLDVYPNSNAVADRYVGFDAATVSGGEKQRIAIARALARRKETILLDEPTSALDSKTEEMAVNMLKEKTRTLIMITHRASLIARADYRIHLSGDGTISVSLVNSTIQRS</sequence>
<dbReference type="CDD" id="cd03228">
    <property type="entry name" value="ABCC_MRP_Like"/>
    <property type="match status" value="1"/>
</dbReference>
<evidence type="ECO:0000259" key="9">
    <source>
        <dbReference type="PROSITE" id="PS50929"/>
    </source>
</evidence>